<feature type="compositionally biased region" description="Polar residues" evidence="1">
    <location>
        <begin position="65"/>
        <end position="86"/>
    </location>
</feature>
<feature type="compositionally biased region" description="Polar residues" evidence="1">
    <location>
        <begin position="95"/>
        <end position="116"/>
    </location>
</feature>
<feature type="transmembrane region" description="Helical" evidence="2">
    <location>
        <begin position="204"/>
        <end position="222"/>
    </location>
</feature>
<evidence type="ECO:0000256" key="1">
    <source>
        <dbReference type="SAM" id="MobiDB-lite"/>
    </source>
</evidence>
<evidence type="ECO:0000313" key="3">
    <source>
        <dbReference type="EMBL" id="CRJ88287.1"/>
    </source>
</evidence>
<dbReference type="PANTHER" id="PTHR37544:SF3">
    <property type="entry name" value="SPRAY"/>
    <property type="match status" value="1"/>
</dbReference>
<keyword evidence="2" id="KW-0812">Transmembrane</keyword>
<protein>
    <submittedName>
        <fullName evidence="3">Uncharacterized protein</fullName>
    </submittedName>
</protein>
<dbReference type="Proteomes" id="UP000044602">
    <property type="component" value="Unassembled WGS sequence"/>
</dbReference>
<feature type="transmembrane region" description="Helical" evidence="2">
    <location>
        <begin position="627"/>
        <end position="647"/>
    </location>
</feature>
<evidence type="ECO:0000256" key="2">
    <source>
        <dbReference type="SAM" id="Phobius"/>
    </source>
</evidence>
<reference evidence="3 4" key="1">
    <citation type="submission" date="2015-05" db="EMBL/GenBank/DDBJ databases">
        <authorList>
            <person name="Wang D.B."/>
            <person name="Wang M."/>
        </authorList>
    </citation>
    <scope>NUCLEOTIDE SEQUENCE [LARGE SCALE GENOMIC DNA]</scope>
    <source>
        <strain evidence="3">VL1</strain>
    </source>
</reference>
<keyword evidence="4" id="KW-1185">Reference proteome</keyword>
<organism evidence="3 4">
    <name type="scientific">Verticillium longisporum</name>
    <name type="common">Verticillium dahliae var. longisporum</name>
    <dbReference type="NCBI Taxonomy" id="100787"/>
    <lineage>
        <taxon>Eukaryota</taxon>
        <taxon>Fungi</taxon>
        <taxon>Dikarya</taxon>
        <taxon>Ascomycota</taxon>
        <taxon>Pezizomycotina</taxon>
        <taxon>Sordariomycetes</taxon>
        <taxon>Hypocreomycetidae</taxon>
        <taxon>Glomerellales</taxon>
        <taxon>Plectosphaerellaceae</taxon>
        <taxon>Verticillium</taxon>
    </lineage>
</organism>
<feature type="transmembrane region" description="Helical" evidence="2">
    <location>
        <begin position="789"/>
        <end position="808"/>
    </location>
</feature>
<gene>
    <name evidence="3" type="ORF">BN1708_009246</name>
</gene>
<name>A0A0G4KF08_VERLO</name>
<dbReference type="InterPro" id="IPR021840">
    <property type="entry name" value="DUF3433"/>
</dbReference>
<dbReference type="STRING" id="100787.A0A0G4KF08"/>
<feature type="region of interest" description="Disordered" evidence="1">
    <location>
        <begin position="1"/>
        <end position="21"/>
    </location>
</feature>
<keyword evidence="2" id="KW-0472">Membrane</keyword>
<feature type="region of interest" description="Disordered" evidence="1">
    <location>
        <begin position="33"/>
        <end position="144"/>
    </location>
</feature>
<proteinExistence type="predicted"/>
<sequence>MATARAMANVPRGGQRQTLTGLDTYHQYMVQESRMKPDPLRIQRPKARLSSADRVERPYAARFGSFSTPHPTGHTPSSSQESNIKRPSSAKADSPTISTSDFAPVSDQTTQGTPVNSRARRVRLASPASRRGLLETPSTDPAPSEPLVDVNLPWRPPYLKRRVLLSFALLLAGLVAVIEALLVISNRNTGVGPPTRLLRYAWQYAPPAVVTLVAAIWTRVEYQAKASAPWIRLSRGPSDVRTLTLDYTSMVAPQAIFRAARNRDWLVLAITLAGLVFKLLIVFSVALVTPVRTNVEDHLASIAVQRAFVDNASGLQNPSSIPLFTMLGLQTTDLTFPDGTSRDFAFQSFDANLPATAELRATVEGFQGRLECEPAQTTLNSVQLLQGSTTRLDATVAAPSCRTTQSIMNDLLSSNASAVTPRVFMAFQGGDCGSTQANDDQRFVIMVGNITLDPASFLRNPNARDVPLRGALPQSAAVICRPIYDLGPVEVVKNGTGLLSIRRLNSTQPRTLNTIHPWDLAKAQFELYDEAILNGSVLATDKYYDNPDQVVIDSDGIIDVMMAMEVKANGVPQLGNLLDTATLDRLASAYWTQFSALLGRNEIMAGARQQTVGRAVLVGERLLVRTVTAHLMAALFGVIVLVCLLAVDMVPRLGFLPRDPSTILDMATLLAHSRPLLQCLRGTGAADETTIHDRLEGSTYRLGVEPYEKTTSTGSGYFKILGGFPPPLDAPLYFQHTGQWKRPLSLQLWTRGAVITMLGGIIASLEVALRASRRNQGIAGVSDIDYLHFLWTSGPALLLLGLALYHSAADFATRSLAPFAKLRGGGELSTTVGLDFLNKSKPRVIWSALRTGNPSVLITSITAFFASLVVIFSGALFTAVPVWETRNVVLQSVDFFANTTVLPAGFDPDSLPPADSDAVLSSLILNANASFPAFTFNDLNFPAMQLQGALPNDDRELQDIAIEATIPALRPNLQCRLYPQSEISTNMTIDNLFINVDAEPCRVGNSGQQASNAQFPAFPGASVPTALFGRATSRRDNGAQCSDFLYIWGQLDNPSSPSSTVSSVSAMGCNETLETVAALTTLRGPSLRIDPTIPPRVTGATATPNAVALPVLQYSRLANLTATGGNLLDPFFSALTSSDVAVPAATLGDTGLDIAGRVADAIVAQHKIIRAQNLNLNIRRSLSAQGNFPFTGNGVTIGTGGDTAAAQPRVAGVLRSVNNSGARRLEVDEIAARVLQAILGVVLLGCIVGLVLAMIGGLGIRGEGMVPRQGRSIASMAALLADGNAFGFLGRGAEWMKQEEIEADFKDGGLVVGFGLGWEVVRARRRGDGVRRYGSDLLGDEELEFGLKVVRAGGWQGGVEVGLGTMARVTRGQRGFVRTRS</sequence>
<accession>A0A0G4KF08</accession>
<dbReference type="PANTHER" id="PTHR37544">
    <property type="entry name" value="SPRAY-RELATED"/>
    <property type="match status" value="1"/>
</dbReference>
<keyword evidence="2" id="KW-1133">Transmembrane helix</keyword>
<feature type="transmembrane region" description="Helical" evidence="2">
    <location>
        <begin position="1234"/>
        <end position="1260"/>
    </location>
</feature>
<feature type="transmembrane region" description="Helical" evidence="2">
    <location>
        <begin position="856"/>
        <end position="883"/>
    </location>
</feature>
<dbReference type="EMBL" id="CVQH01000669">
    <property type="protein sequence ID" value="CRJ88287.1"/>
    <property type="molecule type" value="Genomic_DNA"/>
</dbReference>
<feature type="transmembrane region" description="Helical" evidence="2">
    <location>
        <begin position="265"/>
        <end position="288"/>
    </location>
</feature>
<dbReference type="Pfam" id="PF11915">
    <property type="entry name" value="DUF3433"/>
    <property type="match status" value="2"/>
</dbReference>
<feature type="transmembrane region" description="Helical" evidence="2">
    <location>
        <begin position="163"/>
        <end position="184"/>
    </location>
</feature>
<evidence type="ECO:0000313" key="4">
    <source>
        <dbReference type="Proteomes" id="UP000044602"/>
    </source>
</evidence>